<sequence>MTFFDRRCWTDDLFVAYARASSRRGYDPDESSGYVPISGVQTVKFPKSRRCRGGVSGFTVIFFDRHVWLWECTMKWWVAAPFGLEKLDDGEPQRSGKTTTITHLT</sequence>
<name>A0A4C1Y9G1_EUMVA</name>
<dbReference type="EMBL" id="BGZK01001128">
    <property type="protein sequence ID" value="GBP71983.1"/>
    <property type="molecule type" value="Genomic_DNA"/>
</dbReference>
<protein>
    <submittedName>
        <fullName evidence="1">Uncharacterized protein</fullName>
    </submittedName>
</protein>
<gene>
    <name evidence="1" type="ORF">EVAR_45298_1</name>
</gene>
<keyword evidence="2" id="KW-1185">Reference proteome</keyword>
<evidence type="ECO:0000313" key="1">
    <source>
        <dbReference type="EMBL" id="GBP71983.1"/>
    </source>
</evidence>
<accession>A0A4C1Y9G1</accession>
<proteinExistence type="predicted"/>
<reference evidence="1 2" key="1">
    <citation type="journal article" date="2019" name="Commun. Biol.">
        <title>The bagworm genome reveals a unique fibroin gene that provides high tensile strength.</title>
        <authorList>
            <person name="Kono N."/>
            <person name="Nakamura H."/>
            <person name="Ohtoshi R."/>
            <person name="Tomita M."/>
            <person name="Numata K."/>
            <person name="Arakawa K."/>
        </authorList>
    </citation>
    <scope>NUCLEOTIDE SEQUENCE [LARGE SCALE GENOMIC DNA]</scope>
</reference>
<dbReference type="AlphaFoldDB" id="A0A4C1Y9G1"/>
<comment type="caution">
    <text evidence="1">The sequence shown here is derived from an EMBL/GenBank/DDBJ whole genome shotgun (WGS) entry which is preliminary data.</text>
</comment>
<organism evidence="1 2">
    <name type="scientific">Eumeta variegata</name>
    <name type="common">Bagworm moth</name>
    <name type="synonym">Eumeta japonica</name>
    <dbReference type="NCBI Taxonomy" id="151549"/>
    <lineage>
        <taxon>Eukaryota</taxon>
        <taxon>Metazoa</taxon>
        <taxon>Ecdysozoa</taxon>
        <taxon>Arthropoda</taxon>
        <taxon>Hexapoda</taxon>
        <taxon>Insecta</taxon>
        <taxon>Pterygota</taxon>
        <taxon>Neoptera</taxon>
        <taxon>Endopterygota</taxon>
        <taxon>Lepidoptera</taxon>
        <taxon>Glossata</taxon>
        <taxon>Ditrysia</taxon>
        <taxon>Tineoidea</taxon>
        <taxon>Psychidae</taxon>
        <taxon>Oiketicinae</taxon>
        <taxon>Eumeta</taxon>
    </lineage>
</organism>
<dbReference type="Proteomes" id="UP000299102">
    <property type="component" value="Unassembled WGS sequence"/>
</dbReference>
<evidence type="ECO:0000313" key="2">
    <source>
        <dbReference type="Proteomes" id="UP000299102"/>
    </source>
</evidence>